<feature type="binding site" evidence="1">
    <location>
        <position position="376"/>
    </location>
    <ligand>
        <name>Zn(2+)</name>
        <dbReference type="ChEBI" id="CHEBI:29105"/>
    </ligand>
</feature>
<evidence type="ECO:0000256" key="2">
    <source>
        <dbReference type="SAM" id="MobiDB-lite"/>
    </source>
</evidence>
<gene>
    <name evidence="3" type="ORF">CA7LBN_001558</name>
</gene>
<dbReference type="InterPro" id="IPR048920">
    <property type="entry name" value="REC102"/>
</dbReference>
<dbReference type="Pfam" id="PF21736">
    <property type="entry name" value="REC102"/>
    <property type="match status" value="1"/>
</dbReference>
<feature type="compositionally biased region" description="Low complexity" evidence="2">
    <location>
        <begin position="266"/>
        <end position="279"/>
    </location>
</feature>
<dbReference type="InterPro" id="IPR005301">
    <property type="entry name" value="MOB_kinase_act_fam"/>
</dbReference>
<keyword evidence="1" id="KW-0479">Metal-binding</keyword>
<feature type="region of interest" description="Disordered" evidence="2">
    <location>
        <begin position="260"/>
        <end position="290"/>
    </location>
</feature>
<dbReference type="InterPro" id="IPR036703">
    <property type="entry name" value="MOB_kinase_act_sf"/>
</dbReference>
<dbReference type="SMART" id="SM01388">
    <property type="entry name" value="Mob1_phocein"/>
    <property type="match status" value="1"/>
</dbReference>
<dbReference type="Proteomes" id="UP000825438">
    <property type="component" value="Chromosome I"/>
</dbReference>
<accession>A0A8F2VZN0</accession>
<feature type="binding site" evidence="1">
    <location>
        <position position="381"/>
    </location>
    <ligand>
        <name>Zn(2+)</name>
        <dbReference type="ChEBI" id="CHEBI:29105"/>
    </ligand>
</feature>
<dbReference type="SUPFAM" id="SSF101152">
    <property type="entry name" value="Mob1/phocein"/>
    <property type="match status" value="1"/>
</dbReference>
<proteinExistence type="predicted"/>
<evidence type="ECO:0000256" key="1">
    <source>
        <dbReference type="PIRSR" id="PIRSR605301-1"/>
    </source>
</evidence>
<sequence length="517" mass="59926">MTKEFILQEFDDTFSLSYNVSHTGPDEAKFYVPSQRISLKLEIYVNDNRLDATSHCVERIRNSLLSSFFWKQLFFDVSSSDDSESSLCLDLKCKLFANSHIEFKHAENIAYVEKLHLVFKYFTRCPSVYYTSLFNNLQYCLSSLMLDLEKELPFVFSFYGKHLYEINYNTMLRCYTELNTPLVGSGKADQAEMLQLVLEKLNHFMLTKYNTIEVMKECDKSSYRLQQCKKSIHRPRCTEDTRNLRNIALTYRMLADEPGRGFKLKPGSPISSPQPISSSALPHTPRTNLYDKPTLQLDQDENPYSTMNVASNLSSQPVSSHKDIRSYAEQTLGSDNALIQAVKLPQDEDVNEWLAVHVVDFYNQINMLYGTITEFCSPQTCPRMIATEEYEYLWQETNTGSGNVAPKKPISLPACEYVENLMNWIQNFFDNDNIFPTKIGAPFPQQFPNLIKTIFKRLLRIYAHIYCHHFHEISELGLQSHLNTSLKHYVLFSKEFDLINKKDYGPLEDLINTMLKS</sequence>
<evidence type="ECO:0000313" key="3">
    <source>
        <dbReference type="EMBL" id="QWW22811.1"/>
    </source>
</evidence>
<feature type="binding site" evidence="1">
    <location>
        <position position="469"/>
    </location>
    <ligand>
        <name>Zn(2+)</name>
        <dbReference type="ChEBI" id="CHEBI:29105"/>
    </ligand>
</feature>
<dbReference type="Gene3D" id="1.20.140.30">
    <property type="entry name" value="MOB kinase activator"/>
    <property type="match status" value="1"/>
</dbReference>
<dbReference type="PANTHER" id="PTHR22599">
    <property type="entry name" value="MPS ONE BINDER KINASE ACTIVATOR-LIKE MOB"/>
    <property type="match status" value="1"/>
</dbReference>
<organism evidence="3">
    <name type="scientific">Candidozyma auris</name>
    <name type="common">Yeast</name>
    <name type="synonym">Candida auris</name>
    <dbReference type="NCBI Taxonomy" id="498019"/>
    <lineage>
        <taxon>Eukaryota</taxon>
        <taxon>Fungi</taxon>
        <taxon>Dikarya</taxon>
        <taxon>Ascomycota</taxon>
        <taxon>Saccharomycotina</taxon>
        <taxon>Pichiomycetes</taxon>
        <taxon>Metschnikowiaceae</taxon>
        <taxon>Candidozyma</taxon>
    </lineage>
</organism>
<name>A0A8F2VZN0_CANAR</name>
<feature type="binding site" evidence="1">
    <location>
        <position position="464"/>
    </location>
    <ligand>
        <name>Zn(2+)</name>
        <dbReference type="ChEBI" id="CHEBI:29105"/>
    </ligand>
</feature>
<protein>
    <submittedName>
        <fullName evidence="3">Uncharacterized protein</fullName>
    </submittedName>
</protein>
<dbReference type="Pfam" id="PF03637">
    <property type="entry name" value="Mob1_phocein"/>
    <property type="match status" value="1"/>
</dbReference>
<keyword evidence="1" id="KW-0862">Zinc</keyword>
<dbReference type="AlphaFoldDB" id="A0A8F2VZN0"/>
<reference evidence="3" key="1">
    <citation type="submission" date="2021-06" db="EMBL/GenBank/DDBJ databases">
        <title>Candida auris outbreak in lebanese hospital.</title>
        <authorList>
            <person name="Finianos M."/>
        </authorList>
    </citation>
    <scope>NUCLEOTIDE SEQUENCE</scope>
    <source>
        <strain evidence="3">CA7LBN</strain>
    </source>
</reference>
<dbReference type="EMBL" id="CP076749">
    <property type="protein sequence ID" value="QWW22811.1"/>
    <property type="molecule type" value="Genomic_DNA"/>
</dbReference>